<evidence type="ECO:0000313" key="3">
    <source>
        <dbReference type="Proteomes" id="UP000240739"/>
    </source>
</evidence>
<dbReference type="RefSeq" id="WP_107570186.1">
    <property type="nucleotide sequence ID" value="NZ_PYYB01000002.1"/>
</dbReference>
<sequence length="420" mass="46207">MRPVRPRLLPPLLLVLALAVPAPAGAARSITPLPPTWREGLNVTAFWWQDLSGPRFRTWLGRARSSARAREVTFVIPWFQYFSDRNRSDHLNATEIHRSPGDARTCRRIGSSFTRCKTPSDAAVAAAVRRARSLGLRVVLRPQLEVGRNARTATERDLVQKGPGEKRAWFDSYKRFLSTYARIARDTGAEGLVIGTGLSGMTDSEDDRAEWRAIIAELRSGALMGDGRGYRGELTYTAAWDSIVEDAKDPEQHLFFWDALDLVSISAEFPLLAEPPDPTIGALTAAWASSTTGLPAGPAQLVRNIQAEYDKPVGLSLGYLSRTGTAAFPEKSDFDQQQAGGVVRESAQARPVRAAFDVWTPIAYDGGWFRGISWNEWPASGRGGVKDGSFSVQGKAAEVEICLRHAGVFTPRCRRSSLRR</sequence>
<dbReference type="Proteomes" id="UP000240739">
    <property type="component" value="Unassembled WGS sequence"/>
</dbReference>
<dbReference type="EMBL" id="PYYB01000002">
    <property type="protein sequence ID" value="PTL56467.1"/>
    <property type="molecule type" value="Genomic_DNA"/>
</dbReference>
<dbReference type="AlphaFoldDB" id="A0A2T4UFB2"/>
<dbReference type="Gene3D" id="3.20.20.80">
    <property type="entry name" value="Glycosidases"/>
    <property type="match status" value="1"/>
</dbReference>
<gene>
    <name evidence="2" type="ORF">C7Y72_16020</name>
</gene>
<accession>A0A2T4UFB2</accession>
<feature type="chain" id="PRO_5015520376" description="GTA TIM-barrel-like domain-containing protein" evidence="1">
    <location>
        <begin position="27"/>
        <end position="420"/>
    </location>
</feature>
<feature type="signal peptide" evidence="1">
    <location>
        <begin position="1"/>
        <end position="26"/>
    </location>
</feature>
<keyword evidence="3" id="KW-1185">Reference proteome</keyword>
<organism evidence="2 3">
    <name type="scientific">Paraconexibacter algicola</name>
    <dbReference type="NCBI Taxonomy" id="2133960"/>
    <lineage>
        <taxon>Bacteria</taxon>
        <taxon>Bacillati</taxon>
        <taxon>Actinomycetota</taxon>
        <taxon>Thermoleophilia</taxon>
        <taxon>Solirubrobacterales</taxon>
        <taxon>Paraconexibacteraceae</taxon>
        <taxon>Paraconexibacter</taxon>
    </lineage>
</organism>
<proteinExistence type="predicted"/>
<evidence type="ECO:0000313" key="2">
    <source>
        <dbReference type="EMBL" id="PTL56467.1"/>
    </source>
</evidence>
<comment type="caution">
    <text evidence="2">The sequence shown here is derived from an EMBL/GenBank/DDBJ whole genome shotgun (WGS) entry which is preliminary data.</text>
</comment>
<dbReference type="InterPro" id="IPR055151">
    <property type="entry name" value="GH113"/>
</dbReference>
<evidence type="ECO:0008006" key="4">
    <source>
        <dbReference type="Google" id="ProtNLM"/>
    </source>
</evidence>
<dbReference type="CDD" id="cd19608">
    <property type="entry name" value="GH113_mannanase-like"/>
    <property type="match status" value="1"/>
</dbReference>
<dbReference type="OrthoDB" id="9773531at2"/>
<protein>
    <recommendedName>
        <fullName evidence="4">GTA TIM-barrel-like domain-containing protein</fullName>
    </recommendedName>
</protein>
<evidence type="ECO:0000256" key="1">
    <source>
        <dbReference type="SAM" id="SignalP"/>
    </source>
</evidence>
<name>A0A2T4UFB2_9ACTN</name>
<dbReference type="Pfam" id="PF22612">
    <property type="entry name" value="GH113"/>
    <property type="match status" value="1"/>
</dbReference>
<reference evidence="2 3" key="1">
    <citation type="submission" date="2018-03" db="EMBL/GenBank/DDBJ databases">
        <title>Aquarubrobacter algicola gen. nov., sp. nov., a novel actinobacterium isolated from shallow eutrophic lake during the end of cyanobacterial harmful algal blooms.</title>
        <authorList>
            <person name="Chun S.J."/>
        </authorList>
    </citation>
    <scope>NUCLEOTIDE SEQUENCE [LARGE SCALE GENOMIC DNA]</scope>
    <source>
        <strain evidence="2 3">Seoho-28</strain>
    </source>
</reference>
<keyword evidence="1" id="KW-0732">Signal</keyword>